<organism evidence="2 3">
    <name type="scientific">Ilyodon furcidens</name>
    <name type="common">goldbreast splitfin</name>
    <dbReference type="NCBI Taxonomy" id="33524"/>
    <lineage>
        <taxon>Eukaryota</taxon>
        <taxon>Metazoa</taxon>
        <taxon>Chordata</taxon>
        <taxon>Craniata</taxon>
        <taxon>Vertebrata</taxon>
        <taxon>Euteleostomi</taxon>
        <taxon>Actinopterygii</taxon>
        <taxon>Neopterygii</taxon>
        <taxon>Teleostei</taxon>
        <taxon>Neoteleostei</taxon>
        <taxon>Acanthomorphata</taxon>
        <taxon>Ovalentaria</taxon>
        <taxon>Atherinomorphae</taxon>
        <taxon>Cyprinodontiformes</taxon>
        <taxon>Goodeidae</taxon>
        <taxon>Ilyodon</taxon>
    </lineage>
</organism>
<sequence>MTNTEGDNIKPIITTGNSPVLQTGIGPCHLPDLSAQRVSSSSRTRPPSWSDKVSAVGVFMSAAQTPLSRGVQVPPHRDNPSAMKTMKMKLSDLLKNLSQQNHKSFCYSC</sequence>
<protein>
    <submittedName>
        <fullName evidence="2">Uncharacterized protein</fullName>
    </submittedName>
</protein>
<gene>
    <name evidence="2" type="ORF">ILYODFUR_010593</name>
</gene>
<proteinExistence type="predicted"/>
<evidence type="ECO:0000313" key="2">
    <source>
        <dbReference type="EMBL" id="MEQ2232375.1"/>
    </source>
</evidence>
<evidence type="ECO:0000256" key="1">
    <source>
        <dbReference type="SAM" id="MobiDB-lite"/>
    </source>
</evidence>
<reference evidence="2 3" key="1">
    <citation type="submission" date="2021-06" db="EMBL/GenBank/DDBJ databases">
        <authorList>
            <person name="Palmer J.M."/>
        </authorList>
    </citation>
    <scope>NUCLEOTIDE SEQUENCE [LARGE SCALE GENOMIC DNA]</scope>
    <source>
        <strain evidence="3">if_2019</strain>
        <tissue evidence="2">Muscle</tissue>
    </source>
</reference>
<comment type="caution">
    <text evidence="2">The sequence shown here is derived from an EMBL/GenBank/DDBJ whole genome shotgun (WGS) entry which is preliminary data.</text>
</comment>
<feature type="region of interest" description="Disordered" evidence="1">
    <location>
        <begin position="1"/>
        <end position="27"/>
    </location>
</feature>
<evidence type="ECO:0000313" key="3">
    <source>
        <dbReference type="Proteomes" id="UP001482620"/>
    </source>
</evidence>
<name>A0ABV0THK4_9TELE</name>
<keyword evidence="3" id="KW-1185">Reference proteome</keyword>
<dbReference type="Proteomes" id="UP001482620">
    <property type="component" value="Unassembled WGS sequence"/>
</dbReference>
<dbReference type="EMBL" id="JAHRIQ010035529">
    <property type="protein sequence ID" value="MEQ2232375.1"/>
    <property type="molecule type" value="Genomic_DNA"/>
</dbReference>
<accession>A0ABV0THK4</accession>